<protein>
    <recommendedName>
        <fullName evidence="4">Thioredoxin-like fold domain-containing protein</fullName>
    </recommendedName>
</protein>
<name>R7UDE6_CAPTE</name>
<reference evidence="1 3" key="2">
    <citation type="journal article" date="2013" name="Nature">
        <title>Insights into bilaterian evolution from three spiralian genomes.</title>
        <authorList>
            <person name="Simakov O."/>
            <person name="Marletaz F."/>
            <person name="Cho S.J."/>
            <person name="Edsinger-Gonzales E."/>
            <person name="Havlak P."/>
            <person name="Hellsten U."/>
            <person name="Kuo D.H."/>
            <person name="Larsson T."/>
            <person name="Lv J."/>
            <person name="Arendt D."/>
            <person name="Savage R."/>
            <person name="Osoegawa K."/>
            <person name="de Jong P."/>
            <person name="Grimwood J."/>
            <person name="Chapman J.A."/>
            <person name="Shapiro H."/>
            <person name="Aerts A."/>
            <person name="Otillar R.P."/>
            <person name="Terry A.Y."/>
            <person name="Boore J.L."/>
            <person name="Grigoriev I.V."/>
            <person name="Lindberg D.R."/>
            <person name="Seaver E.C."/>
            <person name="Weisblat D.A."/>
            <person name="Putnam N.H."/>
            <person name="Rokhsar D.S."/>
        </authorList>
    </citation>
    <scope>NUCLEOTIDE SEQUENCE</scope>
    <source>
        <strain evidence="1 3">I ESC-2004</strain>
    </source>
</reference>
<dbReference type="OrthoDB" id="273823at2759"/>
<evidence type="ECO:0000313" key="2">
    <source>
        <dbReference type="EnsemblMetazoa" id="CapteP135108"/>
    </source>
</evidence>
<organism evidence="1">
    <name type="scientific">Capitella teleta</name>
    <name type="common">Polychaete worm</name>
    <dbReference type="NCBI Taxonomy" id="283909"/>
    <lineage>
        <taxon>Eukaryota</taxon>
        <taxon>Metazoa</taxon>
        <taxon>Spiralia</taxon>
        <taxon>Lophotrochozoa</taxon>
        <taxon>Annelida</taxon>
        <taxon>Polychaeta</taxon>
        <taxon>Sedentaria</taxon>
        <taxon>Scolecida</taxon>
        <taxon>Capitellidae</taxon>
        <taxon>Capitella</taxon>
    </lineage>
</organism>
<keyword evidence="3" id="KW-1185">Reference proteome</keyword>
<gene>
    <name evidence="1" type="ORF">CAPTEDRAFT_135108</name>
</gene>
<dbReference type="PANTHER" id="PTHR46388:SF2">
    <property type="entry name" value="NHL REPEAT-CONTAINING PROTEIN 2"/>
    <property type="match status" value="1"/>
</dbReference>
<sequence>MISPGLEWFNSAEPLSLSGNLSGRLVLLDFFTYCCINCMHILPDLEAVEQAFPQEKGLQVVG</sequence>
<evidence type="ECO:0000313" key="3">
    <source>
        <dbReference type="Proteomes" id="UP000014760"/>
    </source>
</evidence>
<dbReference type="EMBL" id="KB304628">
    <property type="protein sequence ID" value="ELU01818.1"/>
    <property type="molecule type" value="Genomic_DNA"/>
</dbReference>
<reference evidence="2" key="3">
    <citation type="submission" date="2015-06" db="UniProtKB">
        <authorList>
            <consortium name="EnsemblMetazoa"/>
        </authorList>
    </citation>
    <scope>IDENTIFICATION</scope>
</reference>
<dbReference type="EnsemblMetazoa" id="CapteT135108">
    <property type="protein sequence ID" value="CapteP135108"/>
    <property type="gene ID" value="CapteG135108"/>
</dbReference>
<dbReference type="STRING" id="283909.R7UDE6"/>
<dbReference type="InterPro" id="IPR036249">
    <property type="entry name" value="Thioredoxin-like_sf"/>
</dbReference>
<reference evidence="3" key="1">
    <citation type="submission" date="2012-12" db="EMBL/GenBank/DDBJ databases">
        <authorList>
            <person name="Hellsten U."/>
            <person name="Grimwood J."/>
            <person name="Chapman J.A."/>
            <person name="Shapiro H."/>
            <person name="Aerts A."/>
            <person name="Otillar R.P."/>
            <person name="Terry A.Y."/>
            <person name="Boore J.L."/>
            <person name="Simakov O."/>
            <person name="Marletaz F."/>
            <person name="Cho S.-J."/>
            <person name="Edsinger-Gonzales E."/>
            <person name="Havlak P."/>
            <person name="Kuo D.-H."/>
            <person name="Larsson T."/>
            <person name="Lv J."/>
            <person name="Arendt D."/>
            <person name="Savage R."/>
            <person name="Osoegawa K."/>
            <person name="de Jong P."/>
            <person name="Lindberg D.R."/>
            <person name="Seaver E.C."/>
            <person name="Weisblat D.A."/>
            <person name="Putnam N.H."/>
            <person name="Grigoriev I.V."/>
            <person name="Rokhsar D.S."/>
        </authorList>
    </citation>
    <scope>NUCLEOTIDE SEQUENCE</scope>
    <source>
        <strain evidence="3">I ESC-2004</strain>
    </source>
</reference>
<dbReference type="EMBL" id="AMQN01046526">
    <property type="status" value="NOT_ANNOTATED_CDS"/>
    <property type="molecule type" value="Genomic_DNA"/>
</dbReference>
<dbReference type="SUPFAM" id="SSF52833">
    <property type="entry name" value="Thioredoxin-like"/>
    <property type="match status" value="1"/>
</dbReference>
<dbReference type="PANTHER" id="PTHR46388">
    <property type="entry name" value="NHL REPEAT-CONTAINING PROTEIN 2"/>
    <property type="match status" value="1"/>
</dbReference>
<dbReference type="Proteomes" id="UP000014760">
    <property type="component" value="Unassembled WGS sequence"/>
</dbReference>
<evidence type="ECO:0008006" key="4">
    <source>
        <dbReference type="Google" id="ProtNLM"/>
    </source>
</evidence>
<proteinExistence type="predicted"/>
<dbReference type="HOGENOM" id="CLU_2910703_0_0_1"/>
<evidence type="ECO:0000313" key="1">
    <source>
        <dbReference type="EMBL" id="ELU01818.1"/>
    </source>
</evidence>
<accession>R7UDE6</accession>
<dbReference type="AlphaFoldDB" id="R7UDE6"/>
<feature type="non-terminal residue" evidence="1">
    <location>
        <position position="62"/>
    </location>
</feature>
<dbReference type="Gene3D" id="3.40.30.10">
    <property type="entry name" value="Glutaredoxin"/>
    <property type="match status" value="1"/>
</dbReference>